<protein>
    <recommendedName>
        <fullName evidence="3">RNA-binding S4 domain-containing protein</fullName>
    </recommendedName>
</protein>
<organism evidence="4 5">
    <name type="scientific">Peribacillus frigoritolerans</name>
    <dbReference type="NCBI Taxonomy" id="450367"/>
    <lineage>
        <taxon>Bacteria</taxon>
        <taxon>Bacillati</taxon>
        <taxon>Bacillota</taxon>
        <taxon>Bacilli</taxon>
        <taxon>Bacillales</taxon>
        <taxon>Bacillaceae</taxon>
        <taxon>Peribacillus</taxon>
    </lineage>
</organism>
<keyword evidence="1" id="KW-0694">RNA-binding</keyword>
<evidence type="ECO:0000313" key="4">
    <source>
        <dbReference type="EMBL" id="MBR8644647.1"/>
    </source>
</evidence>
<reference evidence="4" key="1">
    <citation type="submission" date="2021-04" db="EMBL/GenBank/DDBJ databases">
        <title>Whole genome sequencing of Enterococci isolates from hospitalized patients.</title>
        <authorList>
            <person name="Ogoti B.M."/>
            <person name="Onyambu F.G."/>
        </authorList>
    </citation>
    <scope>NUCLEOTIDE SEQUENCE</scope>
    <source>
        <strain evidence="4">242</strain>
    </source>
</reference>
<dbReference type="PROSITE" id="PS50889">
    <property type="entry name" value="S4"/>
    <property type="match status" value="1"/>
</dbReference>
<dbReference type="Pfam" id="PF01479">
    <property type="entry name" value="S4"/>
    <property type="match status" value="1"/>
</dbReference>
<evidence type="ECO:0000313" key="5">
    <source>
        <dbReference type="Proteomes" id="UP000680045"/>
    </source>
</evidence>
<gene>
    <name evidence="4" type="ORF">KEH51_09650</name>
</gene>
<sequence length="79" mass="9242">MITPKKEKGPENMKVMKERVDVLLVEQGLADTREKAKRMVMAGLVYANEERYENRGKSAGRSRIHDQRKSHALRFKRRS</sequence>
<feature type="region of interest" description="Disordered" evidence="2">
    <location>
        <begin position="53"/>
        <end position="79"/>
    </location>
</feature>
<evidence type="ECO:0000259" key="3">
    <source>
        <dbReference type="Pfam" id="PF01479"/>
    </source>
</evidence>
<evidence type="ECO:0000256" key="2">
    <source>
        <dbReference type="SAM" id="MobiDB-lite"/>
    </source>
</evidence>
<proteinExistence type="predicted"/>
<dbReference type="EMBL" id="JAGTPW010000013">
    <property type="protein sequence ID" value="MBR8644647.1"/>
    <property type="molecule type" value="Genomic_DNA"/>
</dbReference>
<accession>A0A941FQH2</accession>
<evidence type="ECO:0000256" key="1">
    <source>
        <dbReference type="PROSITE-ProRule" id="PRU00182"/>
    </source>
</evidence>
<dbReference type="Gene3D" id="3.10.290.10">
    <property type="entry name" value="RNA-binding S4 domain"/>
    <property type="match status" value="1"/>
</dbReference>
<dbReference type="AlphaFoldDB" id="A0A941FQH2"/>
<dbReference type="GO" id="GO:0003723">
    <property type="term" value="F:RNA binding"/>
    <property type="evidence" value="ECO:0007669"/>
    <property type="project" value="UniProtKB-KW"/>
</dbReference>
<feature type="domain" description="RNA-binding S4" evidence="3">
    <location>
        <begin position="18"/>
        <end position="53"/>
    </location>
</feature>
<dbReference type="Proteomes" id="UP000680045">
    <property type="component" value="Unassembled WGS sequence"/>
</dbReference>
<feature type="compositionally biased region" description="Basic residues" evidence="2">
    <location>
        <begin position="70"/>
        <end position="79"/>
    </location>
</feature>
<dbReference type="SUPFAM" id="SSF55174">
    <property type="entry name" value="Alpha-L RNA-binding motif"/>
    <property type="match status" value="1"/>
</dbReference>
<dbReference type="InterPro" id="IPR036986">
    <property type="entry name" value="S4_RNA-bd_sf"/>
</dbReference>
<dbReference type="InterPro" id="IPR002942">
    <property type="entry name" value="S4_RNA-bd"/>
</dbReference>
<dbReference type="CDD" id="cd00165">
    <property type="entry name" value="S4"/>
    <property type="match status" value="1"/>
</dbReference>
<name>A0A941FQH2_9BACI</name>
<comment type="caution">
    <text evidence="4">The sequence shown here is derived from an EMBL/GenBank/DDBJ whole genome shotgun (WGS) entry which is preliminary data.</text>
</comment>